<feature type="domain" description="Protein argonaute N-terminal" evidence="2">
    <location>
        <begin position="54"/>
        <end position="160"/>
    </location>
</feature>
<reference evidence="3" key="1">
    <citation type="submission" date="2008-10" db="EMBL/GenBank/DDBJ databases">
        <authorList>
            <consortium name="cGRASP (B.F. Koop &amp; W.S. Davidson)"/>
            <person name="Leong J."/>
            <person name="von Schalburg K."/>
            <person name="Cooper G."/>
            <person name="Moore R."/>
            <person name="Holt R."/>
            <person name="Davidson W.S."/>
            <person name="Koop B.F."/>
        </authorList>
    </citation>
    <scope>NUCLEOTIDE SEQUENCE</scope>
    <source>
        <tissue evidence="3">Head kidney</tissue>
    </source>
</reference>
<gene>
    <name evidence="3" type="primary">I2C2</name>
</gene>
<dbReference type="PANTHER" id="PTHR22891">
    <property type="entry name" value="EUKARYOTIC TRANSLATION INITIATION FACTOR 2C"/>
    <property type="match status" value="1"/>
</dbReference>
<name>B5XBA1_SALSA</name>
<reference evidence="3" key="2">
    <citation type="journal article" date="2010" name="BMC Genomics">
        <title>Salmo salar and Esox lucius full-length cDNA sequences reveal changes in evolutionary pressures on a post-tetraploidization genome.</title>
        <authorList>
            <person name="Leong J.S."/>
            <person name="Jantzen S.G."/>
            <person name="von Schalburg K.R."/>
            <person name="Cooper G.A."/>
            <person name="Messmer A.M."/>
            <person name="Liao N.Y."/>
            <person name="Munro S."/>
            <person name="Moore R."/>
            <person name="Holt R.A."/>
            <person name="Jones S.J."/>
            <person name="Davidson W.S."/>
            <person name="Koop B.F."/>
        </authorList>
    </citation>
    <scope>NUCLEOTIDE SEQUENCE</scope>
    <source>
        <tissue evidence="3">Head kidney</tissue>
    </source>
</reference>
<dbReference type="GO" id="GO:0003743">
    <property type="term" value="F:translation initiation factor activity"/>
    <property type="evidence" value="ECO:0007669"/>
    <property type="project" value="UniProtKB-KW"/>
</dbReference>
<reference evidence="3" key="3">
    <citation type="submission" date="2010-08" db="EMBL/GenBank/DDBJ databases">
        <authorList>
            <consortium name="cGRASP (B.F. Koop &amp; W.S. Davidson)"/>
        </authorList>
    </citation>
    <scope>NUCLEOTIDE SEQUENCE</scope>
    <source>
        <tissue evidence="3">Head kidney</tissue>
    </source>
</reference>
<proteinExistence type="evidence at transcript level"/>
<dbReference type="AlphaFoldDB" id="B5XBA1"/>
<keyword evidence="3" id="KW-0396">Initiation factor</keyword>
<organism evidence="3">
    <name type="scientific">Salmo salar</name>
    <name type="common">Atlantic salmon</name>
    <dbReference type="NCBI Taxonomy" id="8030"/>
    <lineage>
        <taxon>Eukaryota</taxon>
        <taxon>Metazoa</taxon>
        <taxon>Chordata</taxon>
        <taxon>Craniata</taxon>
        <taxon>Vertebrata</taxon>
        <taxon>Euteleostomi</taxon>
        <taxon>Actinopterygii</taxon>
        <taxon>Neopterygii</taxon>
        <taxon>Teleostei</taxon>
        <taxon>Protacanthopterygii</taxon>
        <taxon>Salmoniformes</taxon>
        <taxon>Salmonidae</taxon>
        <taxon>Salmoninae</taxon>
        <taxon>Salmo</taxon>
    </lineage>
</organism>
<feature type="region of interest" description="Disordered" evidence="1">
    <location>
        <begin position="1"/>
        <end position="47"/>
    </location>
</feature>
<keyword evidence="3" id="KW-0648">Protein biosynthesis</keyword>
<evidence type="ECO:0000259" key="2">
    <source>
        <dbReference type="Pfam" id="PF16486"/>
    </source>
</evidence>
<feature type="compositionally biased region" description="Low complexity" evidence="1">
    <location>
        <begin position="15"/>
        <end position="26"/>
    </location>
</feature>
<dbReference type="SUPFAM" id="SSF101690">
    <property type="entry name" value="PAZ domain"/>
    <property type="match status" value="1"/>
</dbReference>
<dbReference type="InterPro" id="IPR032474">
    <property type="entry name" value="Argonaute_N"/>
</dbReference>
<protein>
    <submittedName>
        <fullName evidence="3">Eukaryotic translation initiation factor 2C 2</fullName>
    </submittedName>
</protein>
<dbReference type="EMBL" id="BT048320">
    <property type="protein sequence ID" value="ACI68121.1"/>
    <property type="molecule type" value="mRNA"/>
</dbReference>
<evidence type="ECO:0000256" key="1">
    <source>
        <dbReference type="SAM" id="MobiDB-lite"/>
    </source>
</evidence>
<dbReference type="Pfam" id="PF16486">
    <property type="entry name" value="ArgoN"/>
    <property type="match status" value="1"/>
</dbReference>
<accession>B5XBA1</accession>
<dbReference type="InterPro" id="IPR036085">
    <property type="entry name" value="PAZ_dom_sf"/>
</dbReference>
<dbReference type="KEGG" id="sasa:100196086"/>
<sequence length="210" mass="23992">MYSSGAAGAAEMLEPPHSSGSIGSDPSDPDPPSPPVPEYVFKPPSRPDFGTMGRTIKLQANFFEMEIPKLEVYHYDIDIKPEKCPRRVNREIVEHMVQHFKTQIFGDRKPVYDGRKNLYTAMPLPIGREKVELEAAIPGEGKDRNFKVAIKWVSCVSLQMSLQQTNLMSQWISETWRTQNDYTLLVTLRWPETKSNRAPLTELQWENSVL</sequence>
<evidence type="ECO:0000313" key="3">
    <source>
        <dbReference type="EMBL" id="ACI68121.1"/>
    </source>
</evidence>